<name>A0A1G2SYP0_9BACT</name>
<gene>
    <name evidence="2" type="ORF">A2832_01885</name>
</gene>
<dbReference type="Pfam" id="PF03641">
    <property type="entry name" value="Lysine_decarbox"/>
    <property type="match status" value="1"/>
</dbReference>
<dbReference type="SUPFAM" id="SSF102405">
    <property type="entry name" value="MCP/YpsA-like"/>
    <property type="match status" value="1"/>
</dbReference>
<organism evidence="2 3">
    <name type="scientific">Candidatus Zambryskibacteria bacterium RIFCSPHIGHO2_01_FULL_44_22b</name>
    <dbReference type="NCBI Taxonomy" id="1802737"/>
    <lineage>
        <taxon>Bacteria</taxon>
        <taxon>Candidatus Zambryskiibacteriota</taxon>
    </lineage>
</organism>
<dbReference type="GO" id="GO:0005829">
    <property type="term" value="C:cytosol"/>
    <property type="evidence" value="ECO:0007669"/>
    <property type="project" value="TreeGrafter"/>
</dbReference>
<dbReference type="EMBL" id="MHVG01000023">
    <property type="protein sequence ID" value="OHA89868.1"/>
    <property type="molecule type" value="Genomic_DNA"/>
</dbReference>
<dbReference type="GO" id="GO:0009691">
    <property type="term" value="P:cytokinin biosynthetic process"/>
    <property type="evidence" value="ECO:0007669"/>
    <property type="project" value="UniProtKB-UniRule"/>
</dbReference>
<evidence type="ECO:0000256" key="1">
    <source>
        <dbReference type="RuleBase" id="RU363015"/>
    </source>
</evidence>
<keyword evidence="1" id="KW-0203">Cytokinin biosynthesis</keyword>
<dbReference type="STRING" id="1802737.A2832_01885"/>
<reference evidence="2 3" key="1">
    <citation type="journal article" date="2016" name="Nat. Commun.">
        <title>Thousands of microbial genomes shed light on interconnected biogeochemical processes in an aquifer system.</title>
        <authorList>
            <person name="Anantharaman K."/>
            <person name="Brown C.T."/>
            <person name="Hug L.A."/>
            <person name="Sharon I."/>
            <person name="Castelle C.J."/>
            <person name="Probst A.J."/>
            <person name="Thomas B.C."/>
            <person name="Singh A."/>
            <person name="Wilkins M.J."/>
            <person name="Karaoz U."/>
            <person name="Brodie E.L."/>
            <person name="Williams K.H."/>
            <person name="Hubbard S.S."/>
            <person name="Banfield J.F."/>
        </authorList>
    </citation>
    <scope>NUCLEOTIDE SEQUENCE [LARGE SCALE GENOMIC DNA]</scope>
</reference>
<evidence type="ECO:0000313" key="3">
    <source>
        <dbReference type="Proteomes" id="UP000178538"/>
    </source>
</evidence>
<proteinExistence type="inferred from homology"/>
<dbReference type="PANTHER" id="PTHR43393:SF2">
    <property type="entry name" value="CYTOKININ RIBOSIDE 5'-MONOPHOSPHATE PHOSPHORIBOHYDROLASE"/>
    <property type="match status" value="1"/>
</dbReference>
<dbReference type="Gene3D" id="3.40.50.450">
    <property type="match status" value="1"/>
</dbReference>
<dbReference type="InterPro" id="IPR005269">
    <property type="entry name" value="LOG"/>
</dbReference>
<dbReference type="InterPro" id="IPR031100">
    <property type="entry name" value="LOG_fam"/>
</dbReference>
<comment type="similarity">
    <text evidence="1">Belongs to the LOG family.</text>
</comment>
<keyword evidence="1" id="KW-0378">Hydrolase</keyword>
<accession>A0A1G2SYP0</accession>
<dbReference type="NCBIfam" id="TIGR00730">
    <property type="entry name" value="Rossman fold protein, TIGR00730 family"/>
    <property type="match status" value="1"/>
</dbReference>
<dbReference type="AlphaFoldDB" id="A0A1G2SYP0"/>
<dbReference type="GO" id="GO:0016787">
    <property type="term" value="F:hydrolase activity"/>
    <property type="evidence" value="ECO:0007669"/>
    <property type="project" value="UniProtKB-KW"/>
</dbReference>
<comment type="caution">
    <text evidence="2">The sequence shown here is derived from an EMBL/GenBank/DDBJ whole genome shotgun (WGS) entry which is preliminary data.</text>
</comment>
<dbReference type="InterPro" id="IPR052341">
    <property type="entry name" value="LOG_family_nucleotidases"/>
</dbReference>
<sequence length="221" mass="24693">MEESIKLAEKRVTEISKEFKEGFEFLANYPKSITFFGGNQIKEDNPYYNDAKTLASRLVTELGYAIVTGGGPGIMEAANRGAYESGGTSIGLLIQLPDGQVTNRYITKSFALYYFFIRKVCLSFSAEAFIFYPGGFGTLDEFFEILTLVQTKKIVGVPMICVGSEYWNKLKSFMVEEMEKRGTIAPGDMDLFHIRDSHDEIIEIAKTARVRVVVPITGLAE</sequence>
<evidence type="ECO:0000313" key="2">
    <source>
        <dbReference type="EMBL" id="OHA89868.1"/>
    </source>
</evidence>
<dbReference type="Proteomes" id="UP000178538">
    <property type="component" value="Unassembled WGS sequence"/>
</dbReference>
<dbReference type="PANTHER" id="PTHR43393">
    <property type="entry name" value="CYTOKININ RIBOSIDE 5'-MONOPHOSPHATE PHOSPHORIBOHYDROLASE"/>
    <property type="match status" value="1"/>
</dbReference>
<dbReference type="EC" id="3.2.2.n1" evidence="1"/>
<protein>
    <recommendedName>
        <fullName evidence="1">Cytokinin riboside 5'-monophosphate phosphoribohydrolase</fullName>
        <ecNumber evidence="1">3.2.2.n1</ecNumber>
    </recommendedName>
</protein>